<reference evidence="2 3" key="1">
    <citation type="submission" date="2020-03" db="EMBL/GenBank/DDBJ databases">
        <authorList>
            <person name="Zhu W."/>
        </authorList>
    </citation>
    <scope>NUCLEOTIDE SEQUENCE [LARGE SCALE GENOMIC DNA]</scope>
    <source>
        <strain evidence="2 3">323-1</strain>
    </source>
</reference>
<dbReference type="EMBL" id="CP049801">
    <property type="protein sequence ID" value="QIO06330.1"/>
    <property type="molecule type" value="Genomic_DNA"/>
</dbReference>
<keyword evidence="1" id="KW-0732">Signal</keyword>
<accession>A0A6G8RWV3</accession>
<evidence type="ECO:0000256" key="1">
    <source>
        <dbReference type="SAM" id="SignalP"/>
    </source>
</evidence>
<dbReference type="AlphaFoldDB" id="A0A6G8RWV3"/>
<evidence type="ECO:0008006" key="4">
    <source>
        <dbReference type="Google" id="ProtNLM"/>
    </source>
</evidence>
<name>A0A6G8RWV3_9GAMM</name>
<dbReference type="PROSITE" id="PS51257">
    <property type="entry name" value="PROKAR_LIPOPROTEIN"/>
    <property type="match status" value="1"/>
</dbReference>
<organism evidence="2 3">
    <name type="scientific">Acinetobacter shaoyimingii</name>
    <dbReference type="NCBI Taxonomy" id="2715164"/>
    <lineage>
        <taxon>Bacteria</taxon>
        <taxon>Pseudomonadati</taxon>
        <taxon>Pseudomonadota</taxon>
        <taxon>Gammaproteobacteria</taxon>
        <taxon>Moraxellales</taxon>
        <taxon>Moraxellaceae</taxon>
        <taxon>Acinetobacter</taxon>
    </lineage>
</organism>
<protein>
    <recommendedName>
        <fullName evidence="4">Lipoprotein</fullName>
    </recommendedName>
</protein>
<keyword evidence="3" id="KW-1185">Reference proteome</keyword>
<proteinExistence type="predicted"/>
<dbReference type="Proteomes" id="UP000502297">
    <property type="component" value="Chromosome"/>
</dbReference>
<evidence type="ECO:0000313" key="3">
    <source>
        <dbReference type="Proteomes" id="UP000502297"/>
    </source>
</evidence>
<feature type="signal peptide" evidence="1">
    <location>
        <begin position="1"/>
        <end position="19"/>
    </location>
</feature>
<evidence type="ECO:0000313" key="2">
    <source>
        <dbReference type="EMBL" id="QIO06330.1"/>
    </source>
</evidence>
<dbReference type="RefSeq" id="WP_166224374.1">
    <property type="nucleotide sequence ID" value="NZ_CP049801.1"/>
</dbReference>
<feature type="chain" id="PRO_5026084120" description="Lipoprotein" evidence="1">
    <location>
        <begin position="20"/>
        <end position="130"/>
    </location>
</feature>
<sequence>MKKLIAALVPLTLALTACVTDTTGTTSGTGTASSLGGGLATMAIKVGVQAKCATELNNNTYWKTGSKLLTETQASELQTEVCSCVADKATTTVTAADMVTAALDKTSQASLITRVVTSSLNACVIETLKN</sequence>
<gene>
    <name evidence="2" type="ORF">G8E00_10390</name>
</gene>
<dbReference type="KEGG" id="asha:G8E00_10390"/>